<evidence type="ECO:0000313" key="1">
    <source>
        <dbReference type="EMBL" id="KAH6654442.1"/>
    </source>
</evidence>
<gene>
    <name evidence="1" type="ORF">BKA67DRAFT_279310</name>
</gene>
<evidence type="ECO:0000313" key="2">
    <source>
        <dbReference type="Proteomes" id="UP000758603"/>
    </source>
</evidence>
<dbReference type="EMBL" id="JAGPXC010000004">
    <property type="protein sequence ID" value="KAH6654442.1"/>
    <property type="molecule type" value="Genomic_DNA"/>
</dbReference>
<name>A0A9P8UM06_9PEZI</name>
<proteinExistence type="predicted"/>
<sequence>MPCPCARSSVLYHLLVLIMHEVATSYRKLSTQALRAYTVGISATNMGPNLELSDITVFDVLFSVGVILVTQTARKGVTRSNGSDWKHLYSAKKIRFRFS</sequence>
<accession>A0A9P8UM06</accession>
<comment type="caution">
    <text evidence="1">The sequence shown here is derived from an EMBL/GenBank/DDBJ whole genome shotgun (WGS) entry which is preliminary data.</text>
</comment>
<protein>
    <submittedName>
        <fullName evidence="1">Uncharacterized protein</fullName>
    </submittedName>
</protein>
<organism evidence="1 2">
    <name type="scientific">Truncatella angustata</name>
    <dbReference type="NCBI Taxonomy" id="152316"/>
    <lineage>
        <taxon>Eukaryota</taxon>
        <taxon>Fungi</taxon>
        <taxon>Dikarya</taxon>
        <taxon>Ascomycota</taxon>
        <taxon>Pezizomycotina</taxon>
        <taxon>Sordariomycetes</taxon>
        <taxon>Xylariomycetidae</taxon>
        <taxon>Amphisphaeriales</taxon>
        <taxon>Sporocadaceae</taxon>
        <taxon>Truncatella</taxon>
    </lineage>
</organism>
<reference evidence="1" key="1">
    <citation type="journal article" date="2021" name="Nat. Commun.">
        <title>Genetic determinants of endophytism in the Arabidopsis root mycobiome.</title>
        <authorList>
            <person name="Mesny F."/>
            <person name="Miyauchi S."/>
            <person name="Thiergart T."/>
            <person name="Pickel B."/>
            <person name="Atanasova L."/>
            <person name="Karlsson M."/>
            <person name="Huettel B."/>
            <person name="Barry K.W."/>
            <person name="Haridas S."/>
            <person name="Chen C."/>
            <person name="Bauer D."/>
            <person name="Andreopoulos W."/>
            <person name="Pangilinan J."/>
            <person name="LaButti K."/>
            <person name="Riley R."/>
            <person name="Lipzen A."/>
            <person name="Clum A."/>
            <person name="Drula E."/>
            <person name="Henrissat B."/>
            <person name="Kohler A."/>
            <person name="Grigoriev I.V."/>
            <person name="Martin F.M."/>
            <person name="Hacquard S."/>
        </authorList>
    </citation>
    <scope>NUCLEOTIDE SEQUENCE</scope>
    <source>
        <strain evidence="1">MPI-SDFR-AT-0073</strain>
    </source>
</reference>
<dbReference type="RefSeq" id="XP_045958712.1">
    <property type="nucleotide sequence ID" value="XM_046095935.1"/>
</dbReference>
<dbReference type="Proteomes" id="UP000758603">
    <property type="component" value="Unassembled WGS sequence"/>
</dbReference>
<keyword evidence="2" id="KW-1185">Reference proteome</keyword>
<dbReference type="GeneID" id="70124828"/>
<dbReference type="AlphaFoldDB" id="A0A9P8UM06"/>